<dbReference type="EMBL" id="CP042469">
    <property type="protein sequence ID" value="QOX62560.1"/>
    <property type="molecule type" value="Genomic_DNA"/>
</dbReference>
<keyword evidence="2" id="KW-1185">Reference proteome</keyword>
<evidence type="ECO:0000313" key="1">
    <source>
        <dbReference type="EMBL" id="QOX62560.1"/>
    </source>
</evidence>
<protein>
    <submittedName>
        <fullName evidence="1">NfeD family protein</fullName>
    </submittedName>
</protein>
<accession>A0ACD1A892</accession>
<proteinExistence type="predicted"/>
<sequence length="162" mass="17733">MFPKKGGMGMIPGLEMSQPLIWVMIAVIFAVIEGLTMGLTTIWFTVGGVAACIIALIGGPLILQVAVFLIVSVILLYFTRPLAEKRLKVGHEKNNIEQLIGKTALVMETIKPYHPGQARLNGLVWTAVTEQESEILEKNELAIVVRVEGVKLVVEKVKGEEK</sequence>
<organism evidence="1 2">
    <name type="scientific">Anoxybacterium hadale</name>
    <dbReference type="NCBI Taxonomy" id="3408580"/>
    <lineage>
        <taxon>Bacteria</taxon>
        <taxon>Bacillati</taxon>
        <taxon>Bacillota</taxon>
        <taxon>Clostridia</taxon>
        <taxon>Peptostreptococcales</taxon>
        <taxon>Anaerovoracaceae</taxon>
        <taxon>Anoxybacterium</taxon>
    </lineage>
</organism>
<reference evidence="1" key="1">
    <citation type="submission" date="2019-08" db="EMBL/GenBank/DDBJ databases">
        <title>Genome sequence of Clostridiales bacterium MT110.</title>
        <authorList>
            <person name="Cao J."/>
        </authorList>
    </citation>
    <scope>NUCLEOTIDE SEQUENCE</scope>
    <source>
        <strain evidence="1">MT110</strain>
    </source>
</reference>
<gene>
    <name evidence="1" type="ORF">FRZ06_03970</name>
</gene>
<dbReference type="Proteomes" id="UP000594014">
    <property type="component" value="Chromosome"/>
</dbReference>
<evidence type="ECO:0000313" key="2">
    <source>
        <dbReference type="Proteomes" id="UP000594014"/>
    </source>
</evidence>
<name>A0ACD1A892_9FIRM</name>